<keyword evidence="2" id="KW-1185">Reference proteome</keyword>
<evidence type="ECO:0000313" key="2">
    <source>
        <dbReference type="Proteomes" id="UP000093695"/>
    </source>
</evidence>
<reference evidence="1 2" key="1">
    <citation type="journal article" date="2015" name="Genome Announc.">
        <title>Draft Genome Sequence of Norvancomycin-Producing Strain Amycolatopsis orientalis CPCC200066.</title>
        <authorList>
            <person name="Lei X."/>
            <person name="Yuan F."/>
            <person name="Shi Y."/>
            <person name="Li X."/>
            <person name="Wang L."/>
            <person name="Hong B."/>
        </authorList>
    </citation>
    <scope>NUCLEOTIDE SEQUENCE [LARGE SCALE GENOMIC DNA]</scope>
    <source>
        <strain evidence="1 2">B-37</strain>
    </source>
</reference>
<organism evidence="1 2">
    <name type="scientific">Amycolatopsis orientalis</name>
    <name type="common">Nocardia orientalis</name>
    <dbReference type="NCBI Taxonomy" id="31958"/>
    <lineage>
        <taxon>Bacteria</taxon>
        <taxon>Bacillati</taxon>
        <taxon>Actinomycetota</taxon>
        <taxon>Actinomycetes</taxon>
        <taxon>Pseudonocardiales</taxon>
        <taxon>Pseudonocardiaceae</taxon>
        <taxon>Amycolatopsis</taxon>
    </lineage>
</organism>
<dbReference type="STRING" id="31958.SD37_11675"/>
<proteinExistence type="predicted"/>
<evidence type="ECO:0000313" key="1">
    <source>
        <dbReference type="EMBL" id="ANN16237.1"/>
    </source>
</evidence>
<dbReference type="AlphaFoldDB" id="A0A193BVI7"/>
<dbReference type="RefSeq" id="WP_044851567.1">
    <property type="nucleotide sequence ID" value="NZ_CP016174.1"/>
</dbReference>
<dbReference type="EMBL" id="CP016174">
    <property type="protein sequence ID" value="ANN16237.1"/>
    <property type="molecule type" value="Genomic_DNA"/>
</dbReference>
<accession>A0A193BVI7</accession>
<dbReference type="KEGG" id="aori:SD37_11675"/>
<dbReference type="Proteomes" id="UP000093695">
    <property type="component" value="Chromosome"/>
</dbReference>
<gene>
    <name evidence="1" type="ORF">SD37_11675</name>
</gene>
<sequence length="59" mass="6495">MTEQTTTPEITTAALDDMRDVLVRDMGIVGAAHAPRDKVVARIAKEFGSMEHFLGHYGH</sequence>
<protein>
    <submittedName>
        <fullName evidence="1">Uncharacterized protein</fullName>
    </submittedName>
</protein>
<name>A0A193BVI7_AMYOR</name>